<protein>
    <recommendedName>
        <fullName evidence="12">Laminin subunit gamma-1</fullName>
    </recommendedName>
</protein>
<evidence type="ECO:0000259" key="8">
    <source>
        <dbReference type="PROSITE" id="PS50027"/>
    </source>
</evidence>
<evidence type="ECO:0000256" key="3">
    <source>
        <dbReference type="ARBA" id="ARBA00023157"/>
    </source>
</evidence>
<feature type="domain" description="Laminin EGF-like" evidence="8">
    <location>
        <begin position="318"/>
        <end position="365"/>
    </location>
</feature>
<feature type="domain" description="Laminin EGF-like" evidence="8">
    <location>
        <begin position="264"/>
        <end position="317"/>
    </location>
</feature>
<dbReference type="PROSITE" id="PS50027">
    <property type="entry name" value="EGF_LAM_2"/>
    <property type="match status" value="5"/>
</dbReference>
<dbReference type="InterPro" id="IPR050440">
    <property type="entry name" value="Laminin/Netrin_ECM"/>
</dbReference>
<feature type="non-terminal residue" evidence="10">
    <location>
        <position position="1"/>
    </location>
</feature>
<dbReference type="FunFam" id="2.10.25.10:FF:000051">
    <property type="entry name" value="Laminin subunit alpha 4"/>
    <property type="match status" value="1"/>
</dbReference>
<keyword evidence="2" id="KW-0677">Repeat</keyword>
<dbReference type="CDD" id="cd00055">
    <property type="entry name" value="EGF_Lam"/>
    <property type="match status" value="7"/>
</dbReference>
<feature type="disulfide bond" evidence="6">
    <location>
        <begin position="233"/>
        <end position="242"/>
    </location>
</feature>
<proteinExistence type="predicted"/>
<dbReference type="PROSITE" id="PS01248">
    <property type="entry name" value="EGF_LAM_1"/>
    <property type="match status" value="3"/>
</dbReference>
<dbReference type="Pfam" id="PF00052">
    <property type="entry name" value="Laminin_B"/>
    <property type="match status" value="1"/>
</dbReference>
<feature type="domain" description="Laminin EGF-like" evidence="8">
    <location>
        <begin position="106"/>
        <end position="154"/>
    </location>
</feature>
<dbReference type="InterPro" id="IPR002049">
    <property type="entry name" value="LE_dom"/>
</dbReference>
<keyword evidence="5 6" id="KW-0424">Laminin EGF-like domain</keyword>
<dbReference type="PANTHER" id="PTHR10574">
    <property type="entry name" value="NETRIN/LAMININ-RELATED"/>
    <property type="match status" value="1"/>
</dbReference>
<dbReference type="GO" id="GO:0009887">
    <property type="term" value="P:animal organ morphogenesis"/>
    <property type="evidence" value="ECO:0007669"/>
    <property type="project" value="TreeGrafter"/>
</dbReference>
<dbReference type="Pfam" id="PF00053">
    <property type="entry name" value="EGF_laminin"/>
    <property type="match status" value="6"/>
</dbReference>
<feature type="disulfide bond" evidence="6">
    <location>
        <begin position="366"/>
        <end position="378"/>
    </location>
</feature>
<evidence type="ECO:0000256" key="6">
    <source>
        <dbReference type="PROSITE-ProRule" id="PRU00460"/>
    </source>
</evidence>
<sequence length="896" mass="99716">SQKYSFRLHEHPDYGWQPRLSFREYFSVFTNLTAIKIKGTYTPQGMGYLDDVKLESAIRGFPAEPALWVESCDCPPGYIGQFCESCAPGYRHSPGLGGPFMPCVPCDCNGHADICDYETGRCFCQHRTTGENCELCAKGYYGNALEGTPEDCLPCNCPGGGACVQVDENTVLCTECPLGYTGHRCDSCSDGYYGDPTGRFEAAIPCRPCECNNNIDPNAIGNCNTTTGECLKCTYNTGGPQCDVCLSGYYGNALVLPKGDCKPCQCYPPGTQEDILGAPTCDQITGSCHCKSHVTGKNCDKCENGYYNLHSGEGCQTCNCDPIGALNQTCDIYTGQCYCRPGVTGLRCDHCGAKKYGFSYEGCKECHCDIIGSKDLQCDASGSCPCLVNVEGQKCDRCKENKYDRQRGCVNCPDCYNLVQRAAKSHNEKLDKLNEILDEIEQQPTVITDEDFPRELKTLTEEIQSMYARVENILGENSVTHKVLSIRERERALSRSLSEVDENIFLINDKNFRAEQDMFHAELVLEEAIEKLNDANNTFEQQGRKALEDSLERAAIAGQHSDKMTELAHEARDIADTLDTKADTIIIKAKEAKAKSIDAYDQAKTANSKQSEMEELIRNFKRDVKNTEMKLNQTKERALEASENASTVKNNALTLLNEVKNLAIPQINVLKLKETSKALKEEAYRLKNKTTDLFRNSDELRKNIDEQNYVGKELLQKSNAQQEEINDLRNDLVLYESQANGAINLWNEILKGAETNYKLLKDFDIDTQKSKDEAEAALQTINEIEVIISDISGQTENAQNGLDDAKRNANFALEKAVQAEALAKNASDKVENIKSDARLLYKNTTALSEETELMFDRVQNTEGEYINLLEKTKSNNTLVNEAKEKVLTNKVSTNKE</sequence>
<keyword evidence="11" id="KW-1185">Reference proteome</keyword>
<dbReference type="InterPro" id="IPR000034">
    <property type="entry name" value="Laminin_IV"/>
</dbReference>
<dbReference type="SMART" id="SM00181">
    <property type="entry name" value="EGF"/>
    <property type="match status" value="4"/>
</dbReference>
<accession>A0AAV8X8C5</accession>
<dbReference type="PRINTS" id="PR00011">
    <property type="entry name" value="EGFLAMININ"/>
</dbReference>
<keyword evidence="1" id="KW-0732">Signal</keyword>
<feature type="disulfide bond" evidence="6">
    <location>
        <begin position="318"/>
        <end position="330"/>
    </location>
</feature>
<dbReference type="SMART" id="SM00180">
    <property type="entry name" value="EGF_Lam"/>
    <property type="match status" value="7"/>
</dbReference>
<evidence type="ECO:0008006" key="12">
    <source>
        <dbReference type="Google" id="ProtNLM"/>
    </source>
</evidence>
<evidence type="ECO:0000313" key="10">
    <source>
        <dbReference type="EMBL" id="KAJ8934790.1"/>
    </source>
</evidence>
<feature type="disulfide bond" evidence="6">
    <location>
        <begin position="339"/>
        <end position="348"/>
    </location>
</feature>
<feature type="coiled-coil region" evidence="7">
    <location>
        <begin position="802"/>
        <end position="836"/>
    </location>
</feature>
<dbReference type="EMBL" id="JAPWTK010000983">
    <property type="protein sequence ID" value="KAJ8934790.1"/>
    <property type="molecule type" value="Genomic_DNA"/>
</dbReference>
<dbReference type="PANTHER" id="PTHR10574:SF435">
    <property type="entry name" value="LAMININ SUBUNIT GAMMA-1"/>
    <property type="match status" value="1"/>
</dbReference>
<dbReference type="InterPro" id="IPR000742">
    <property type="entry name" value="EGF"/>
</dbReference>
<dbReference type="Proteomes" id="UP001162162">
    <property type="component" value="Unassembled WGS sequence"/>
</dbReference>
<evidence type="ECO:0000256" key="7">
    <source>
        <dbReference type="SAM" id="Coils"/>
    </source>
</evidence>
<evidence type="ECO:0000313" key="11">
    <source>
        <dbReference type="Proteomes" id="UP001162162"/>
    </source>
</evidence>
<evidence type="ECO:0000256" key="4">
    <source>
        <dbReference type="ARBA" id="ARBA00023180"/>
    </source>
</evidence>
<comment type="caution">
    <text evidence="10">The sequence shown here is derived from an EMBL/GenBank/DDBJ whole genome shotgun (WGS) entry which is preliminary data.</text>
</comment>
<feature type="domain" description="Laminin IV type A" evidence="9">
    <location>
        <begin position="1"/>
        <end position="71"/>
    </location>
</feature>
<evidence type="ECO:0000259" key="9">
    <source>
        <dbReference type="PROSITE" id="PS51115"/>
    </source>
</evidence>
<feature type="domain" description="Laminin EGF-like" evidence="8">
    <location>
        <begin position="366"/>
        <end position="411"/>
    </location>
</feature>
<dbReference type="InterPro" id="IPR056863">
    <property type="entry name" value="LMN_ATRN_NET-like_EGF"/>
</dbReference>
<feature type="domain" description="Laminin EGF-like" evidence="8">
    <location>
        <begin position="209"/>
        <end position="263"/>
    </location>
</feature>
<evidence type="ECO:0000256" key="2">
    <source>
        <dbReference type="ARBA" id="ARBA00022737"/>
    </source>
</evidence>
<dbReference type="FunFam" id="2.10.25.10:FF:000067">
    <property type="entry name" value="Laminin subunit gamma 1"/>
    <property type="match status" value="1"/>
</dbReference>
<keyword evidence="3 6" id="KW-1015">Disulfide bond</keyword>
<dbReference type="Pfam" id="PF24973">
    <property type="entry name" value="EGF_LMN_ATRN"/>
    <property type="match status" value="1"/>
</dbReference>
<dbReference type="FunFam" id="2.10.25.10:FF:000105">
    <property type="entry name" value="laminin subunit gamma-1"/>
    <property type="match status" value="2"/>
</dbReference>
<feature type="disulfide bond" evidence="6">
    <location>
        <begin position="320"/>
        <end position="337"/>
    </location>
</feature>
<dbReference type="AlphaFoldDB" id="A0AAV8X8C5"/>
<dbReference type="FunFam" id="2.10.25.10:FF:000580">
    <property type="entry name" value="Wing blister, isoform B"/>
    <property type="match status" value="1"/>
</dbReference>
<dbReference type="PROSITE" id="PS51115">
    <property type="entry name" value="LAMININ_IVA"/>
    <property type="match status" value="1"/>
</dbReference>
<organism evidence="10 11">
    <name type="scientific">Aromia moschata</name>
    <dbReference type="NCBI Taxonomy" id="1265417"/>
    <lineage>
        <taxon>Eukaryota</taxon>
        <taxon>Metazoa</taxon>
        <taxon>Ecdysozoa</taxon>
        <taxon>Arthropoda</taxon>
        <taxon>Hexapoda</taxon>
        <taxon>Insecta</taxon>
        <taxon>Pterygota</taxon>
        <taxon>Neoptera</taxon>
        <taxon>Endopterygota</taxon>
        <taxon>Coleoptera</taxon>
        <taxon>Polyphaga</taxon>
        <taxon>Cucujiformia</taxon>
        <taxon>Chrysomeloidea</taxon>
        <taxon>Cerambycidae</taxon>
        <taxon>Cerambycinae</taxon>
        <taxon>Callichromatini</taxon>
        <taxon>Aromia</taxon>
    </lineage>
</organism>
<keyword evidence="4" id="KW-0325">Glycoprotein</keyword>
<keyword evidence="7" id="KW-0175">Coiled coil</keyword>
<evidence type="ECO:0000256" key="1">
    <source>
        <dbReference type="ARBA" id="ARBA00022729"/>
    </source>
</evidence>
<comment type="caution">
    <text evidence="6">Lacks conserved residue(s) required for the propagation of feature annotation.</text>
</comment>
<dbReference type="GO" id="GO:0048731">
    <property type="term" value="P:system development"/>
    <property type="evidence" value="ECO:0007669"/>
    <property type="project" value="UniProtKB-ARBA"/>
</dbReference>
<reference evidence="10" key="1">
    <citation type="journal article" date="2023" name="Insect Mol. Biol.">
        <title>Genome sequencing provides insights into the evolution of gene families encoding plant cell wall-degrading enzymes in longhorned beetles.</title>
        <authorList>
            <person name="Shin N.R."/>
            <person name="Okamura Y."/>
            <person name="Kirsch R."/>
            <person name="Pauchet Y."/>
        </authorList>
    </citation>
    <scope>NUCLEOTIDE SEQUENCE</scope>
    <source>
        <strain evidence="10">AMC_N1</strain>
    </source>
</reference>
<feature type="disulfide bond" evidence="6">
    <location>
        <begin position="386"/>
        <end position="395"/>
    </location>
</feature>
<dbReference type="Gene3D" id="2.10.25.10">
    <property type="entry name" value="Laminin"/>
    <property type="match status" value="7"/>
</dbReference>
<feature type="coiled-coil region" evidence="7">
    <location>
        <begin position="416"/>
        <end position="476"/>
    </location>
</feature>
<dbReference type="GO" id="GO:0009888">
    <property type="term" value="P:tissue development"/>
    <property type="evidence" value="ECO:0007669"/>
    <property type="project" value="TreeGrafter"/>
</dbReference>
<feature type="coiled-coil region" evidence="7">
    <location>
        <begin position="522"/>
        <end position="549"/>
    </location>
</feature>
<feature type="disulfide bond" evidence="6">
    <location>
        <begin position="290"/>
        <end position="299"/>
    </location>
</feature>
<evidence type="ECO:0000256" key="5">
    <source>
        <dbReference type="ARBA" id="ARBA00023292"/>
    </source>
</evidence>
<feature type="coiled-coil region" evidence="7">
    <location>
        <begin position="610"/>
        <end position="738"/>
    </location>
</feature>
<gene>
    <name evidence="10" type="ORF">NQ318_023168</name>
</gene>
<feature type="disulfide bond" evidence="6">
    <location>
        <begin position="124"/>
        <end position="133"/>
    </location>
</feature>
<name>A0AAV8X8C5_9CUCU</name>
<dbReference type="SUPFAM" id="SSF57196">
    <property type="entry name" value="EGF/Laminin"/>
    <property type="match status" value="5"/>
</dbReference>